<dbReference type="AlphaFoldDB" id="A0A9Q0EUN2"/>
<dbReference type="EMBL" id="JANIIK010000035">
    <property type="protein sequence ID" value="KAJ3612803.1"/>
    <property type="molecule type" value="Genomic_DNA"/>
</dbReference>
<gene>
    <name evidence="2" type="ORF">NHX12_019061</name>
</gene>
<name>A0A9Q0EUN2_9TELE</name>
<evidence type="ECO:0000256" key="1">
    <source>
        <dbReference type="SAM" id="MobiDB-lite"/>
    </source>
</evidence>
<organism evidence="2 3">
    <name type="scientific">Muraenolepis orangiensis</name>
    <name type="common">Patagonian moray cod</name>
    <dbReference type="NCBI Taxonomy" id="630683"/>
    <lineage>
        <taxon>Eukaryota</taxon>
        <taxon>Metazoa</taxon>
        <taxon>Chordata</taxon>
        <taxon>Craniata</taxon>
        <taxon>Vertebrata</taxon>
        <taxon>Euteleostomi</taxon>
        <taxon>Actinopterygii</taxon>
        <taxon>Neopterygii</taxon>
        <taxon>Teleostei</taxon>
        <taxon>Neoteleostei</taxon>
        <taxon>Acanthomorphata</taxon>
        <taxon>Zeiogadaria</taxon>
        <taxon>Gadariae</taxon>
        <taxon>Gadiformes</taxon>
        <taxon>Muraenolepidoidei</taxon>
        <taxon>Muraenolepididae</taxon>
        <taxon>Muraenolepis</taxon>
    </lineage>
</organism>
<reference evidence="2" key="1">
    <citation type="submission" date="2022-07" db="EMBL/GenBank/DDBJ databases">
        <title>Chromosome-level genome of Muraenolepis orangiensis.</title>
        <authorList>
            <person name="Kim J."/>
        </authorList>
    </citation>
    <scope>NUCLEOTIDE SEQUENCE</scope>
    <source>
        <strain evidence="2">KU_S4_2022</strain>
        <tissue evidence="2">Muscle</tissue>
    </source>
</reference>
<sequence>MNVEPFERPSETADYPLDFSFPPSIDYKTEKQVMATWPRAALALLVNMDSDQDYNTTIITVKDYNTTIITVKDYNTTIITVKDYNTTIITVKDYNTTIITVKDYNTTIITAEDFDDSIRDADPYPRQQTNQSEASTDNQPIRGLCGKPTNKRPPGTTNQSEAFAVNQPIRGLRRRQTNQRPPPSTNQSEASAVDQPIRGHSTTMHPPTDEEVQQPEEGVRTAMRGGT</sequence>
<keyword evidence="3" id="KW-1185">Reference proteome</keyword>
<dbReference type="OrthoDB" id="8962799at2759"/>
<feature type="region of interest" description="Disordered" evidence="1">
    <location>
        <begin position="117"/>
        <end position="227"/>
    </location>
</feature>
<proteinExistence type="predicted"/>
<dbReference type="Proteomes" id="UP001148018">
    <property type="component" value="Unassembled WGS sequence"/>
</dbReference>
<comment type="caution">
    <text evidence="2">The sequence shown here is derived from an EMBL/GenBank/DDBJ whole genome shotgun (WGS) entry which is preliminary data.</text>
</comment>
<feature type="compositionally biased region" description="Polar residues" evidence="1">
    <location>
        <begin position="126"/>
        <end position="139"/>
    </location>
</feature>
<accession>A0A9Q0EUN2</accession>
<evidence type="ECO:0000313" key="3">
    <source>
        <dbReference type="Proteomes" id="UP001148018"/>
    </source>
</evidence>
<evidence type="ECO:0000313" key="2">
    <source>
        <dbReference type="EMBL" id="KAJ3612803.1"/>
    </source>
</evidence>
<protein>
    <submittedName>
        <fullName evidence="2">Uncharacterized protein</fullName>
    </submittedName>
</protein>